<dbReference type="KEGG" id="tva:4761900"/>
<proteinExistence type="predicted"/>
<dbReference type="eggNOG" id="ENOG502QSQC">
    <property type="taxonomic scope" value="Eukaryota"/>
</dbReference>
<dbReference type="Gene3D" id="3.40.50.1100">
    <property type="match status" value="2"/>
</dbReference>
<evidence type="ECO:0000259" key="4">
    <source>
        <dbReference type="Pfam" id="PF00291"/>
    </source>
</evidence>
<dbReference type="Proteomes" id="UP000001542">
    <property type="component" value="Unassembled WGS sequence"/>
</dbReference>
<evidence type="ECO:0000256" key="3">
    <source>
        <dbReference type="ARBA" id="ARBA00023239"/>
    </source>
</evidence>
<gene>
    <name evidence="5" type="ORF">TVAG_203590</name>
</gene>
<dbReference type="SMR" id="A2ETD5"/>
<dbReference type="SUPFAM" id="SSF53686">
    <property type="entry name" value="Tryptophan synthase beta subunit-like PLP-dependent enzymes"/>
    <property type="match status" value="1"/>
</dbReference>
<dbReference type="GO" id="GO:0005737">
    <property type="term" value="C:cytoplasm"/>
    <property type="evidence" value="ECO:0000318"/>
    <property type="project" value="GO_Central"/>
</dbReference>
<accession>A2ETD5</accession>
<dbReference type="OrthoDB" id="7773036at2759"/>
<reference evidence="5" key="2">
    <citation type="journal article" date="2007" name="Science">
        <title>Draft genome sequence of the sexually transmitted pathogen Trichomonas vaginalis.</title>
        <authorList>
            <person name="Carlton J.M."/>
            <person name="Hirt R.P."/>
            <person name="Silva J.C."/>
            <person name="Delcher A.L."/>
            <person name="Schatz M."/>
            <person name="Zhao Q."/>
            <person name="Wortman J.R."/>
            <person name="Bidwell S.L."/>
            <person name="Alsmark U.C.M."/>
            <person name="Besteiro S."/>
            <person name="Sicheritz-Ponten T."/>
            <person name="Noel C.J."/>
            <person name="Dacks J.B."/>
            <person name="Foster P.G."/>
            <person name="Simillion C."/>
            <person name="Van de Peer Y."/>
            <person name="Miranda-Saavedra D."/>
            <person name="Barton G.J."/>
            <person name="Westrop G.D."/>
            <person name="Mueller S."/>
            <person name="Dessi D."/>
            <person name="Fiori P.L."/>
            <person name="Ren Q."/>
            <person name="Paulsen I."/>
            <person name="Zhang H."/>
            <person name="Bastida-Corcuera F.D."/>
            <person name="Simoes-Barbosa A."/>
            <person name="Brown M.T."/>
            <person name="Hayes R.D."/>
            <person name="Mukherjee M."/>
            <person name="Okumura C.Y."/>
            <person name="Schneider R."/>
            <person name="Smith A.J."/>
            <person name="Vanacova S."/>
            <person name="Villalvazo M."/>
            <person name="Haas B.J."/>
            <person name="Pertea M."/>
            <person name="Feldblyum T.V."/>
            <person name="Utterback T.R."/>
            <person name="Shu C.L."/>
            <person name="Osoegawa K."/>
            <person name="de Jong P.J."/>
            <person name="Hrdy I."/>
            <person name="Horvathova L."/>
            <person name="Zubacova Z."/>
            <person name="Dolezal P."/>
            <person name="Malik S.B."/>
            <person name="Logsdon J.M. Jr."/>
            <person name="Henze K."/>
            <person name="Gupta A."/>
            <person name="Wang C.C."/>
            <person name="Dunne R.L."/>
            <person name="Upcroft J.A."/>
            <person name="Upcroft P."/>
            <person name="White O."/>
            <person name="Salzberg S.L."/>
            <person name="Tang P."/>
            <person name="Chiu C.-H."/>
            <person name="Lee Y.-S."/>
            <person name="Embley T.M."/>
            <person name="Coombs G.H."/>
            <person name="Mottram J.C."/>
            <person name="Tachezy J."/>
            <person name="Fraser-Liggett C.M."/>
            <person name="Johnson P.J."/>
        </authorList>
    </citation>
    <scope>NUCLEOTIDE SEQUENCE [LARGE SCALE GENOMIC DNA]</scope>
    <source>
        <strain evidence="5">G3</strain>
    </source>
</reference>
<dbReference type="OMA" id="DDVNRFC"/>
<dbReference type="GO" id="GO:0019344">
    <property type="term" value="P:cysteine biosynthetic process"/>
    <property type="evidence" value="ECO:0000318"/>
    <property type="project" value="GO_Central"/>
</dbReference>
<evidence type="ECO:0000256" key="2">
    <source>
        <dbReference type="ARBA" id="ARBA00022898"/>
    </source>
</evidence>
<sequence>MFLTGFQSVLSGKQFKVGEREYIAEEEGPKGLLNSTYDFEALKKSLPGSLLSPTLGMFRYMPFLPIDPKDQLPNVQVGGTPLIPVPQDRSPFKIQLWIKDEGREPTASLKDRASALVCVKAKELGKTVVTTASSGNAAAATSCMCACLGLKPVIFVPAHAPPAKVLQNRLYGATVFLVEGVYDRAVEAAMGAAKKYSWYNRSTGFNPYTIDGKKTVSFEICEQLGGILCPEETKGECSWGKLGKFVAPDAIVVSVGDGNIISGVHKGLKELFAAGLIEKVPKIIGVQAEGSNSVYVCWSQKIDPVNMPVCEGSTLADSISCPTPNDPIRAFRAATETNGAYVQVTDEEILAAIPTMARATGIFPEPAAAAGFAGIFKAEQQGYLKPGEKVVMISTGNGLKDINNATKSMEGKNVATLIKTYEDIDGSKI</sequence>
<dbReference type="InterPro" id="IPR050147">
    <property type="entry name" value="Ser/Thr_Dehydratase"/>
</dbReference>
<protein>
    <submittedName>
        <fullName evidence="5">Threonine synthase family protein</fullName>
    </submittedName>
</protein>
<dbReference type="CDD" id="cd01563">
    <property type="entry name" value="Thr-synth_1"/>
    <property type="match status" value="1"/>
</dbReference>
<keyword evidence="2" id="KW-0663">Pyridoxal phosphate</keyword>
<comment type="cofactor">
    <cofactor evidence="1">
        <name>pyridoxal 5'-phosphate</name>
        <dbReference type="ChEBI" id="CHEBI:597326"/>
    </cofactor>
</comment>
<reference evidence="5" key="1">
    <citation type="submission" date="2006-10" db="EMBL/GenBank/DDBJ databases">
        <authorList>
            <person name="Amadeo P."/>
            <person name="Zhao Q."/>
            <person name="Wortman J."/>
            <person name="Fraser-Liggett C."/>
            <person name="Carlton J."/>
        </authorList>
    </citation>
    <scope>NUCLEOTIDE SEQUENCE</scope>
    <source>
        <strain evidence="5">G3</strain>
    </source>
</reference>
<evidence type="ECO:0000256" key="1">
    <source>
        <dbReference type="ARBA" id="ARBA00001933"/>
    </source>
</evidence>
<keyword evidence="6" id="KW-1185">Reference proteome</keyword>
<dbReference type="RefSeq" id="XP_001316278.1">
    <property type="nucleotide sequence ID" value="XM_001316243.1"/>
</dbReference>
<evidence type="ECO:0000313" key="5">
    <source>
        <dbReference type="EMBL" id="EAY04055.1"/>
    </source>
</evidence>
<dbReference type="AlphaFoldDB" id="A2ETD5"/>
<dbReference type="STRING" id="5722.A2ETD5"/>
<dbReference type="InParanoid" id="A2ETD5"/>
<dbReference type="VEuPathDB" id="TrichDB:TVAGG3_0108850"/>
<keyword evidence="3" id="KW-0456">Lyase</keyword>
<organism evidence="5 6">
    <name type="scientific">Trichomonas vaginalis (strain ATCC PRA-98 / G3)</name>
    <dbReference type="NCBI Taxonomy" id="412133"/>
    <lineage>
        <taxon>Eukaryota</taxon>
        <taxon>Metamonada</taxon>
        <taxon>Parabasalia</taxon>
        <taxon>Trichomonadida</taxon>
        <taxon>Trichomonadidae</taxon>
        <taxon>Trichomonas</taxon>
    </lineage>
</organism>
<feature type="domain" description="Tryptophan synthase beta chain-like PALP" evidence="4">
    <location>
        <begin position="76"/>
        <end position="396"/>
    </location>
</feature>
<dbReference type="EMBL" id="DS113486">
    <property type="protein sequence ID" value="EAY04055.1"/>
    <property type="molecule type" value="Genomic_DNA"/>
</dbReference>
<name>A2ETD5_TRIV3</name>
<dbReference type="PANTHER" id="PTHR48078:SF6">
    <property type="entry name" value="L-THREONINE DEHYDRATASE CATABOLIC TDCB"/>
    <property type="match status" value="1"/>
</dbReference>
<evidence type="ECO:0000313" key="6">
    <source>
        <dbReference type="Proteomes" id="UP000001542"/>
    </source>
</evidence>
<dbReference type="InterPro" id="IPR001926">
    <property type="entry name" value="TrpB-like_PALP"/>
</dbReference>
<dbReference type="GO" id="GO:0004795">
    <property type="term" value="F:threonine synthase activity"/>
    <property type="evidence" value="ECO:0000318"/>
    <property type="project" value="GO_Central"/>
</dbReference>
<dbReference type="VEuPathDB" id="TrichDB:TVAG_203590"/>
<dbReference type="Pfam" id="PF00291">
    <property type="entry name" value="PALP"/>
    <property type="match status" value="1"/>
</dbReference>
<dbReference type="InterPro" id="IPR036052">
    <property type="entry name" value="TrpB-like_PALP_sf"/>
</dbReference>
<dbReference type="PANTHER" id="PTHR48078">
    <property type="entry name" value="THREONINE DEHYDRATASE, MITOCHONDRIAL-RELATED"/>
    <property type="match status" value="1"/>
</dbReference>